<protein>
    <submittedName>
        <fullName evidence="1">Uncharacterized protein</fullName>
    </submittedName>
</protein>
<dbReference type="EMBL" id="JAPCXB010000021">
    <property type="protein sequence ID" value="KAJ1614484.1"/>
    <property type="molecule type" value="Genomic_DNA"/>
</dbReference>
<evidence type="ECO:0000313" key="2">
    <source>
        <dbReference type="Proteomes" id="UP001071777"/>
    </source>
</evidence>
<name>A0ABQ8PAB1_9CRYT</name>
<accession>A0ABQ8PAB1</accession>
<gene>
    <name evidence="1" type="ORF">OJ252_609</name>
</gene>
<organism evidence="1 2">
    <name type="scientific">Cryptosporidium canis</name>
    <dbReference type="NCBI Taxonomy" id="195482"/>
    <lineage>
        <taxon>Eukaryota</taxon>
        <taxon>Sar</taxon>
        <taxon>Alveolata</taxon>
        <taxon>Apicomplexa</taxon>
        <taxon>Conoidasida</taxon>
        <taxon>Coccidia</taxon>
        <taxon>Eucoccidiorida</taxon>
        <taxon>Eimeriorina</taxon>
        <taxon>Cryptosporidiidae</taxon>
        <taxon>Cryptosporidium</taxon>
    </lineage>
</organism>
<proteinExistence type="predicted"/>
<reference evidence="1" key="1">
    <citation type="submission" date="2022-10" db="EMBL/GenBank/DDBJ databases">
        <title>Adaptive evolution leads to modifications in subtelomeric GC content in a zoonotic Cryptosporidium species.</title>
        <authorList>
            <person name="Li J."/>
            <person name="Feng Y."/>
            <person name="Xiao L."/>
        </authorList>
    </citation>
    <scope>NUCLEOTIDE SEQUENCE</scope>
    <source>
        <strain evidence="1">25894</strain>
    </source>
</reference>
<evidence type="ECO:0000313" key="1">
    <source>
        <dbReference type="EMBL" id="KAJ1614484.1"/>
    </source>
</evidence>
<dbReference type="Proteomes" id="UP001071777">
    <property type="component" value="Unassembled WGS sequence"/>
</dbReference>
<keyword evidence="2" id="KW-1185">Reference proteome</keyword>
<comment type="caution">
    <text evidence="1">The sequence shown here is derived from an EMBL/GenBank/DDBJ whole genome shotgun (WGS) entry which is preliminary data.</text>
</comment>
<sequence length="704" mass="81291">MHLKSQPKYIRIVGDKECIKNAEIESIAAKSLLSENSFWICEINRNACTNFIYGNALTEISKDEGVLDSSNLCLFEKLVNNLFTQEKSIKQYFEQNYANKVYFNKIKCSLLMIGNRTEDSECIYDLFQGLNTPIVTGSENGVKDINVLQVDTNDPVQLFNIINVAKRLQAEKSVTGKKSHHTLFIFDIESAIYDKDVDYFISDQIVQLYNKIYLLEYNCTESEILIPNLSASRDDINNSIISFLKSLTSVMAKTSNFLLDIFYKAILDCRFSSIIYIPSNEFNFIVDKHSNESDSFCNTKFNFWNKLSNESIYENEGTLVPLIEKFHNYCCYFKHYYNFKHEGNENNGSEFIDLPKAIDDLKLILFNLCGQIMTSEDLLLKIESTGDLYGLLNIENSLINGTPIDFQMIDQYLIDWCDKSEGSNESLVSSFREIYQDEYVNESNAFCANFPSEYRFDFEQFNKVEDSTYCLSHSNIELESELVNNRDKNQAHNLNKSVIGINDEFRRIDLGNSNNHNQLNGLCEKQTRSFLSIPNHFKFNKNSETPLSKILFAVNTARRRVREYRHKQQAIKSSRIEEASEQASTLQSNPEKHIFWNKTLPKRPVFQYIKSNELEYNPQKEFSPQDEVEIYNVQLNSRKDAEIQVNTIDHEIERCVISDTNEGNFDKKSNFGSDSSEATENIYKGQFNGLNSISGWLSKAHNIS</sequence>